<dbReference type="Proteomes" id="UP001055879">
    <property type="component" value="Linkage Group LG05"/>
</dbReference>
<keyword evidence="2" id="KW-1185">Reference proteome</keyword>
<reference evidence="1 2" key="2">
    <citation type="journal article" date="2022" name="Mol. Ecol. Resour.">
        <title>The genomes of chicory, endive, great burdock and yacon provide insights into Asteraceae paleo-polyploidization history and plant inulin production.</title>
        <authorList>
            <person name="Fan W."/>
            <person name="Wang S."/>
            <person name="Wang H."/>
            <person name="Wang A."/>
            <person name="Jiang F."/>
            <person name="Liu H."/>
            <person name="Zhao H."/>
            <person name="Xu D."/>
            <person name="Zhang Y."/>
        </authorList>
    </citation>
    <scope>NUCLEOTIDE SEQUENCE [LARGE SCALE GENOMIC DNA]</scope>
    <source>
        <strain evidence="2">cv. Niubang</strain>
    </source>
</reference>
<reference evidence="2" key="1">
    <citation type="journal article" date="2022" name="Mol. Ecol. Resour.">
        <title>The genomes of chicory, endive, great burdock and yacon provide insights into Asteraceae palaeo-polyploidization history and plant inulin production.</title>
        <authorList>
            <person name="Fan W."/>
            <person name="Wang S."/>
            <person name="Wang H."/>
            <person name="Wang A."/>
            <person name="Jiang F."/>
            <person name="Liu H."/>
            <person name="Zhao H."/>
            <person name="Xu D."/>
            <person name="Zhang Y."/>
        </authorList>
    </citation>
    <scope>NUCLEOTIDE SEQUENCE [LARGE SCALE GENOMIC DNA]</scope>
    <source>
        <strain evidence="2">cv. Niubang</strain>
    </source>
</reference>
<sequence>MISFYSPFCLSPLHFPSLLHQLLFLGFIQDPFSCCRVHKSVQKISKYLTNILPDCVEVLLRGRNEV</sequence>
<evidence type="ECO:0000313" key="2">
    <source>
        <dbReference type="Proteomes" id="UP001055879"/>
    </source>
</evidence>
<dbReference type="EMBL" id="CM042051">
    <property type="protein sequence ID" value="KAI3728251.1"/>
    <property type="molecule type" value="Genomic_DNA"/>
</dbReference>
<name>A0ACB9C1R7_ARCLA</name>
<proteinExistence type="predicted"/>
<evidence type="ECO:0000313" key="1">
    <source>
        <dbReference type="EMBL" id="KAI3728251.1"/>
    </source>
</evidence>
<comment type="caution">
    <text evidence="1">The sequence shown here is derived from an EMBL/GenBank/DDBJ whole genome shotgun (WGS) entry which is preliminary data.</text>
</comment>
<organism evidence="1 2">
    <name type="scientific">Arctium lappa</name>
    <name type="common">Greater burdock</name>
    <name type="synonym">Lappa major</name>
    <dbReference type="NCBI Taxonomy" id="4217"/>
    <lineage>
        <taxon>Eukaryota</taxon>
        <taxon>Viridiplantae</taxon>
        <taxon>Streptophyta</taxon>
        <taxon>Embryophyta</taxon>
        <taxon>Tracheophyta</taxon>
        <taxon>Spermatophyta</taxon>
        <taxon>Magnoliopsida</taxon>
        <taxon>eudicotyledons</taxon>
        <taxon>Gunneridae</taxon>
        <taxon>Pentapetalae</taxon>
        <taxon>asterids</taxon>
        <taxon>campanulids</taxon>
        <taxon>Asterales</taxon>
        <taxon>Asteraceae</taxon>
        <taxon>Carduoideae</taxon>
        <taxon>Cardueae</taxon>
        <taxon>Arctiinae</taxon>
        <taxon>Arctium</taxon>
    </lineage>
</organism>
<gene>
    <name evidence="1" type="ORF">L6452_16884</name>
</gene>
<protein>
    <submittedName>
        <fullName evidence="1">Uncharacterized protein</fullName>
    </submittedName>
</protein>
<accession>A0ACB9C1R7</accession>